<dbReference type="AlphaFoldDB" id="A0A381U2V1"/>
<proteinExistence type="predicted"/>
<sequence length="128" mass="14493">MNYGVEDIRSTRIKNKLQFQIVVVFIYHMINGSKDLFATDFAMKGTFKKPKNPKWTKQGKKVSLDKPEADKLDIGKASKTSKKVLSEVGLSDDVFENAASVPMVDMGKLADFSSFMEPVKKGKWQRKE</sequence>
<protein>
    <submittedName>
        <fullName evidence="1">Uncharacterized protein</fullName>
    </submittedName>
</protein>
<accession>A0A381U2V1</accession>
<reference evidence="1" key="1">
    <citation type="submission" date="2018-05" db="EMBL/GenBank/DDBJ databases">
        <authorList>
            <person name="Lanie J.A."/>
            <person name="Ng W.-L."/>
            <person name="Kazmierczak K.M."/>
            <person name="Andrzejewski T.M."/>
            <person name="Davidsen T.M."/>
            <person name="Wayne K.J."/>
            <person name="Tettelin H."/>
            <person name="Glass J.I."/>
            <person name="Rusch D."/>
            <person name="Podicherti R."/>
            <person name="Tsui H.-C.T."/>
            <person name="Winkler M.E."/>
        </authorList>
    </citation>
    <scope>NUCLEOTIDE SEQUENCE</scope>
</reference>
<evidence type="ECO:0000313" key="1">
    <source>
        <dbReference type="EMBL" id="SVA22394.1"/>
    </source>
</evidence>
<dbReference type="EMBL" id="UINC01005607">
    <property type="protein sequence ID" value="SVA22394.1"/>
    <property type="molecule type" value="Genomic_DNA"/>
</dbReference>
<organism evidence="1">
    <name type="scientific">marine metagenome</name>
    <dbReference type="NCBI Taxonomy" id="408172"/>
    <lineage>
        <taxon>unclassified sequences</taxon>
        <taxon>metagenomes</taxon>
        <taxon>ecological metagenomes</taxon>
    </lineage>
</organism>
<name>A0A381U2V1_9ZZZZ</name>
<gene>
    <name evidence="1" type="ORF">METZ01_LOCUS75248</name>
</gene>